<feature type="compositionally biased region" description="Acidic residues" evidence="1">
    <location>
        <begin position="652"/>
        <end position="661"/>
    </location>
</feature>
<gene>
    <name evidence="2" type="ORF">PAXRUDRAFT_8657</name>
</gene>
<sequence length="906" mass="100374">MDIFNRPPSISEDMLQYTFYPPLPLADKPSCASLAACIHDLVPKLLPDFIWHRDPFQLKIAPDPDARLGEDKNVLEGRMRVGDCVDDEWCVVWLLREMSKQWDLVLSVSDSDGEFLLIEAAEFLPRWLNPSNATNRVWIHRGRLHLIPLSHVSAPNKPRKWRNTPGAKESDNEDHIADEKDEDYLAVEDALPIVWDASLDTLAPKAVEDAVWQRISGYPGAARKHVHTSKAYLPVDIARALTVDPSLIQKPIETFYTRDAIQLRAAHKMARFSPCPNVLCNVKMTRTAYAQLLGQKFFPPKIFGHFEEREGTDTWRWRDVGMKLACGFEMLFQESKNRADAARSTVEALEFSAALKDTLRRSPDYKAYLTRLVAVGYFRDEVEGSQFWNELENKAANVYVEVRREDDASRPSFAALFNAVLSRAPEALPNPGATQAEDSDEWMNIDAADFEDVLKSAMHGHGPSVKAQAMDVDVTGGGQEERFAQEQTEKLRDFAANVKRFVEGEGDVEGARFEDEAFSDDEVTDSDDEADQFRDQSFSDFGDEDSDDENRKTNEAARQQAMDNLVPALPASEYGQMPASFNTQRVSKTTVLTETVEAGSPELTTGTVGTVSDESASPPRTRPIRPPLLPRDRYEGVDSDDESSSSDPFAGGDDEDGESEEDRPQVVGEIEVDMNEEEAGFLEFSRQALGISDEMWGDIIKERQGRGGMSLQCHQTRAVKGNRSSGIAFVPASVTVEKKPFSLAAVPAKEAAKQSNMQAAAPEIFCTLAPGPRLNANPNLDSFEAVMQAMDAELSRLRQPTAELKPKQPSPQPLPTTGKGKGKAAAAPTNADIDTDVEGSMDAELKALLEQGEIGDEDEDDDEPSMDYNLIKNFLESFKSQAGLSGPVSNLAGRFEPGWILPRDDS</sequence>
<feature type="region of interest" description="Disordered" evidence="1">
    <location>
        <begin position="801"/>
        <end position="866"/>
    </location>
</feature>
<dbReference type="EMBL" id="KN824850">
    <property type="protein sequence ID" value="KIK99762.1"/>
    <property type="molecule type" value="Genomic_DNA"/>
</dbReference>
<feature type="compositionally biased region" description="Polar residues" evidence="1">
    <location>
        <begin position="602"/>
        <end position="615"/>
    </location>
</feature>
<evidence type="ECO:0008006" key="4">
    <source>
        <dbReference type="Google" id="ProtNLM"/>
    </source>
</evidence>
<dbReference type="PANTHER" id="PTHR13060">
    <property type="entry name" value="SGT1 PROTEIN HSGT1 SUPPRESSOR OF GCR2"/>
    <property type="match status" value="1"/>
</dbReference>
<feature type="region of interest" description="Disordered" evidence="1">
    <location>
        <begin position="510"/>
        <end position="557"/>
    </location>
</feature>
<dbReference type="HOGENOM" id="CLU_006241_1_0_1"/>
<dbReference type="InParanoid" id="A0A0D0DM43"/>
<dbReference type="Proteomes" id="UP000054538">
    <property type="component" value="Unassembled WGS sequence"/>
</dbReference>
<reference evidence="3" key="2">
    <citation type="submission" date="2015-01" db="EMBL/GenBank/DDBJ databases">
        <title>Evolutionary Origins and Diversification of the Mycorrhizal Mutualists.</title>
        <authorList>
            <consortium name="DOE Joint Genome Institute"/>
            <consortium name="Mycorrhizal Genomics Consortium"/>
            <person name="Kohler A."/>
            <person name="Kuo A."/>
            <person name="Nagy L.G."/>
            <person name="Floudas D."/>
            <person name="Copeland A."/>
            <person name="Barry K.W."/>
            <person name="Cichocki N."/>
            <person name="Veneault-Fourrey C."/>
            <person name="LaButti K."/>
            <person name="Lindquist E.A."/>
            <person name="Lipzen A."/>
            <person name="Lundell T."/>
            <person name="Morin E."/>
            <person name="Murat C."/>
            <person name="Riley R."/>
            <person name="Ohm R."/>
            <person name="Sun H."/>
            <person name="Tunlid A."/>
            <person name="Henrissat B."/>
            <person name="Grigoriev I.V."/>
            <person name="Hibbett D.S."/>
            <person name="Martin F."/>
        </authorList>
    </citation>
    <scope>NUCLEOTIDE SEQUENCE [LARGE SCALE GENOMIC DNA]</scope>
    <source>
        <strain evidence="3">Ve08.2h10</strain>
    </source>
</reference>
<feature type="compositionally biased region" description="Basic and acidic residues" evidence="1">
    <location>
        <begin position="168"/>
        <end position="178"/>
    </location>
</feature>
<organism evidence="2 3">
    <name type="scientific">Paxillus rubicundulus Ve08.2h10</name>
    <dbReference type="NCBI Taxonomy" id="930991"/>
    <lineage>
        <taxon>Eukaryota</taxon>
        <taxon>Fungi</taxon>
        <taxon>Dikarya</taxon>
        <taxon>Basidiomycota</taxon>
        <taxon>Agaricomycotina</taxon>
        <taxon>Agaricomycetes</taxon>
        <taxon>Agaricomycetidae</taxon>
        <taxon>Boletales</taxon>
        <taxon>Paxilineae</taxon>
        <taxon>Paxillaceae</taxon>
        <taxon>Paxillus</taxon>
    </lineage>
</organism>
<feature type="region of interest" description="Disordered" evidence="1">
    <location>
        <begin position="594"/>
        <end position="664"/>
    </location>
</feature>
<dbReference type="GO" id="GO:0005634">
    <property type="term" value="C:nucleus"/>
    <property type="evidence" value="ECO:0007669"/>
    <property type="project" value="TreeGrafter"/>
</dbReference>
<feature type="compositionally biased region" description="Acidic residues" evidence="1">
    <location>
        <begin position="853"/>
        <end position="865"/>
    </location>
</feature>
<reference evidence="2 3" key="1">
    <citation type="submission" date="2014-04" db="EMBL/GenBank/DDBJ databases">
        <authorList>
            <consortium name="DOE Joint Genome Institute"/>
            <person name="Kuo A."/>
            <person name="Kohler A."/>
            <person name="Jargeat P."/>
            <person name="Nagy L.G."/>
            <person name="Floudas D."/>
            <person name="Copeland A."/>
            <person name="Barry K.W."/>
            <person name="Cichocki N."/>
            <person name="Veneault-Fourrey C."/>
            <person name="LaButti K."/>
            <person name="Lindquist E.A."/>
            <person name="Lipzen A."/>
            <person name="Lundell T."/>
            <person name="Morin E."/>
            <person name="Murat C."/>
            <person name="Sun H."/>
            <person name="Tunlid A."/>
            <person name="Henrissat B."/>
            <person name="Grigoriev I.V."/>
            <person name="Hibbett D.S."/>
            <person name="Martin F."/>
            <person name="Nordberg H.P."/>
            <person name="Cantor M.N."/>
            <person name="Hua S.X."/>
        </authorList>
    </citation>
    <scope>NUCLEOTIDE SEQUENCE [LARGE SCALE GENOMIC DNA]</scope>
    <source>
        <strain evidence="2 3">Ve08.2h10</strain>
    </source>
</reference>
<evidence type="ECO:0000313" key="3">
    <source>
        <dbReference type="Proteomes" id="UP000054538"/>
    </source>
</evidence>
<dbReference type="Pfam" id="PF07093">
    <property type="entry name" value="SGT1"/>
    <property type="match status" value="2"/>
</dbReference>
<name>A0A0D0DM43_9AGAM</name>
<dbReference type="AlphaFoldDB" id="A0A0D0DM43"/>
<feature type="region of interest" description="Disordered" evidence="1">
    <location>
        <begin position="886"/>
        <end position="906"/>
    </location>
</feature>
<dbReference type="InterPro" id="IPR010770">
    <property type="entry name" value="Ecd"/>
</dbReference>
<feature type="compositionally biased region" description="Pro residues" evidence="1">
    <location>
        <begin position="620"/>
        <end position="629"/>
    </location>
</feature>
<accession>A0A0D0DM43</accession>
<evidence type="ECO:0000313" key="2">
    <source>
        <dbReference type="EMBL" id="KIK99762.1"/>
    </source>
</evidence>
<protein>
    <recommendedName>
        <fullName evidence="4">SGT1-domain-containing protein</fullName>
    </recommendedName>
</protein>
<dbReference type="PANTHER" id="PTHR13060:SF0">
    <property type="entry name" value="PROTEIN ECDYSONELESS HOMOLOG"/>
    <property type="match status" value="1"/>
</dbReference>
<evidence type="ECO:0000256" key="1">
    <source>
        <dbReference type="SAM" id="MobiDB-lite"/>
    </source>
</evidence>
<keyword evidence="3" id="KW-1185">Reference proteome</keyword>
<feature type="compositionally biased region" description="Low complexity" evidence="1">
    <location>
        <begin position="815"/>
        <end position="829"/>
    </location>
</feature>
<dbReference type="OrthoDB" id="27237at2759"/>
<dbReference type="STRING" id="930991.A0A0D0DM43"/>
<feature type="region of interest" description="Disordered" evidence="1">
    <location>
        <begin position="157"/>
        <end position="178"/>
    </location>
</feature>
<feature type="compositionally biased region" description="Acidic residues" evidence="1">
    <location>
        <begin position="516"/>
        <end position="530"/>
    </location>
</feature>
<proteinExistence type="predicted"/>